<feature type="region of interest" description="Disordered" evidence="1">
    <location>
        <begin position="460"/>
        <end position="479"/>
    </location>
</feature>
<evidence type="ECO:0000313" key="2">
    <source>
        <dbReference type="EMBL" id="ORC92385.1"/>
    </source>
</evidence>
<evidence type="ECO:0000256" key="1">
    <source>
        <dbReference type="SAM" id="MobiDB-lite"/>
    </source>
</evidence>
<feature type="compositionally biased region" description="Low complexity" evidence="1">
    <location>
        <begin position="378"/>
        <end position="389"/>
    </location>
</feature>
<dbReference type="GeneID" id="39981685"/>
<dbReference type="OrthoDB" id="273780at2759"/>
<protein>
    <submittedName>
        <fullName evidence="2">Uncharacterized protein</fullName>
    </submittedName>
</protein>
<feature type="region of interest" description="Disordered" evidence="1">
    <location>
        <begin position="362"/>
        <end position="403"/>
    </location>
</feature>
<dbReference type="RefSeq" id="XP_028886451.1">
    <property type="nucleotide sequence ID" value="XM_029021905.1"/>
</dbReference>
<dbReference type="VEuPathDB" id="TriTrypDB:TM35_000031380"/>
<dbReference type="EMBL" id="NBCO01000003">
    <property type="protein sequence ID" value="ORC92385.1"/>
    <property type="molecule type" value="Genomic_DNA"/>
</dbReference>
<evidence type="ECO:0000313" key="3">
    <source>
        <dbReference type="Proteomes" id="UP000192257"/>
    </source>
</evidence>
<feature type="compositionally biased region" description="Basic and acidic residues" evidence="1">
    <location>
        <begin position="738"/>
        <end position="747"/>
    </location>
</feature>
<keyword evidence="3" id="KW-1185">Reference proteome</keyword>
<dbReference type="AlphaFoldDB" id="A0A1X0P682"/>
<proteinExistence type="predicted"/>
<comment type="caution">
    <text evidence="2">The sequence shown here is derived from an EMBL/GenBank/DDBJ whole genome shotgun (WGS) entry which is preliminary data.</text>
</comment>
<name>A0A1X0P682_9TRYP</name>
<feature type="region of interest" description="Disordered" evidence="1">
    <location>
        <begin position="725"/>
        <end position="747"/>
    </location>
</feature>
<accession>A0A1X0P682</accession>
<gene>
    <name evidence="2" type="ORF">TM35_000031380</name>
</gene>
<reference evidence="2 3" key="1">
    <citation type="submission" date="2017-03" db="EMBL/GenBank/DDBJ databases">
        <title>An alternative strategy for trypanosome survival in the mammalian bloodstream revealed through genome and transcriptome analysis of the ubiquitous bovine parasite Trypanosoma (Megatrypanum) theileri.</title>
        <authorList>
            <person name="Kelly S."/>
            <person name="Ivens A."/>
            <person name="Mott A."/>
            <person name="O'Neill E."/>
            <person name="Emms D."/>
            <person name="Macleod O."/>
            <person name="Voorheis P."/>
            <person name="Matthews J."/>
            <person name="Matthews K."/>
            <person name="Carrington M."/>
        </authorList>
    </citation>
    <scope>NUCLEOTIDE SEQUENCE [LARGE SCALE GENOMIC DNA]</scope>
    <source>
        <strain evidence="2">Edinburgh</strain>
    </source>
</reference>
<feature type="region of interest" description="Disordered" evidence="1">
    <location>
        <begin position="67"/>
        <end position="87"/>
    </location>
</feature>
<dbReference type="Proteomes" id="UP000192257">
    <property type="component" value="Unassembled WGS sequence"/>
</dbReference>
<organism evidence="2 3">
    <name type="scientific">Trypanosoma theileri</name>
    <dbReference type="NCBI Taxonomy" id="67003"/>
    <lineage>
        <taxon>Eukaryota</taxon>
        <taxon>Discoba</taxon>
        <taxon>Euglenozoa</taxon>
        <taxon>Kinetoplastea</taxon>
        <taxon>Metakinetoplastina</taxon>
        <taxon>Trypanosomatida</taxon>
        <taxon>Trypanosomatidae</taxon>
        <taxon>Trypanosoma</taxon>
    </lineage>
</organism>
<sequence>MNGVDPRSLQRGMAAAEELHAAGHSRHAVAALLALLRPALLPPHCRRDEIRCRVRAAEILFTMATSASHGNSNSHRDGSSRCSHASNRNSVPANVARLDLVQSVLSPMFSTRRYFESVVIRPLLWKESPSQHVEDVDEDSRLLPLALLLRAYVLSAELQRRRLRYAQAVKYIEAAQQWCAVVFAPPIHTAVEKSTGIQIQQQQEQEQQWEEERRCCEAFLSVELCRVYYAQFMSAGTPINAHYIPNTAAVHNTRMQAIQSLLRYAGKYAHYMKPTSSVFKKEEEERKEVSLWCLSSPLNSFSIQAAARVLCHFYYTALFLDHRLEAAVHHMRQCEVLFGVSPELQCVQDLLTGVHRGLISSNEKNSGVKRQRSDDNSDNSVEPNNVNNTNDEDETLKRENTTPSCSMMRMMNLRWVSDGLLLSLRSYIDFHTAATAEMPSFSSPPQISGNVWKQNKETEIKKEGKGINDDDENAKGSSSSEKVDYLFQSTLQHIDKQLTLLTTTTTNVQNINSSDTEFHLLRSFPSTDIRFLVLLKCASLITMISYDLSQLRLREGLQRLVQLRRYMKVFRKHTEDYRVHYHLLASQLALTLSLRHIDGVESTLSSHPTSNDGISQQRRLTEKDEEELTAGFDVGLPYAHIRAAEEAALTATQPCSPSLLLFISLMKGAALYHTTHVGATLQLNTDGGFTMRDLALHQRHRCGTALANVLEALKTSLASVSTTTTIVKEEKEEEEKEEKEIKEEGERDVKEDHLRQLHCAWTISNQLLLLLLRGVTAMTEEKDEPTAICTFKEALEKAIQYFGMQSSITAECLYLLALAYREYEQVELQPPKESMSSSTVMNLSTLPSGLSCKKENCVDEVLASTEHAQQTFLFAWLLASQKSRLAKLHCVLNIQGDNNNNKDYRGILEECNMEVRHICSSMQEELLEVLSL</sequence>